<feature type="compositionally biased region" description="Polar residues" evidence="1">
    <location>
        <begin position="100"/>
        <end position="110"/>
    </location>
</feature>
<evidence type="ECO:0000313" key="3">
    <source>
        <dbReference type="Proteomes" id="UP000054270"/>
    </source>
</evidence>
<sequence>MPGPCCGRRRPAYSRRSVESSKASTPPGSRASSSSGRSPEFIFTHPGRAHAMRARSALALSTVFTSRFGPAAGWTRGAQREAVTACPRAGFRAPPPLSPWASTRSMTGTPRTAHFVPPAPNLHPARFRAVRGR</sequence>
<dbReference type="Proteomes" id="UP000054270">
    <property type="component" value="Unassembled WGS sequence"/>
</dbReference>
<dbReference type="AlphaFoldDB" id="A0A0D2NNT3"/>
<organism evidence="2 3">
    <name type="scientific">Hypholoma sublateritium (strain FD-334 SS-4)</name>
    <dbReference type="NCBI Taxonomy" id="945553"/>
    <lineage>
        <taxon>Eukaryota</taxon>
        <taxon>Fungi</taxon>
        <taxon>Dikarya</taxon>
        <taxon>Basidiomycota</taxon>
        <taxon>Agaricomycotina</taxon>
        <taxon>Agaricomycetes</taxon>
        <taxon>Agaricomycetidae</taxon>
        <taxon>Agaricales</taxon>
        <taxon>Agaricineae</taxon>
        <taxon>Strophariaceae</taxon>
        <taxon>Hypholoma</taxon>
    </lineage>
</organism>
<keyword evidence="3" id="KW-1185">Reference proteome</keyword>
<feature type="region of interest" description="Disordered" evidence="1">
    <location>
        <begin position="89"/>
        <end position="120"/>
    </location>
</feature>
<gene>
    <name evidence="2" type="ORF">HYPSUDRAFT_205416</name>
</gene>
<reference evidence="3" key="1">
    <citation type="submission" date="2014-04" db="EMBL/GenBank/DDBJ databases">
        <title>Evolutionary Origins and Diversification of the Mycorrhizal Mutualists.</title>
        <authorList>
            <consortium name="DOE Joint Genome Institute"/>
            <consortium name="Mycorrhizal Genomics Consortium"/>
            <person name="Kohler A."/>
            <person name="Kuo A."/>
            <person name="Nagy L.G."/>
            <person name="Floudas D."/>
            <person name="Copeland A."/>
            <person name="Barry K.W."/>
            <person name="Cichocki N."/>
            <person name="Veneault-Fourrey C."/>
            <person name="LaButti K."/>
            <person name="Lindquist E.A."/>
            <person name="Lipzen A."/>
            <person name="Lundell T."/>
            <person name="Morin E."/>
            <person name="Murat C."/>
            <person name="Riley R."/>
            <person name="Ohm R."/>
            <person name="Sun H."/>
            <person name="Tunlid A."/>
            <person name="Henrissat B."/>
            <person name="Grigoriev I.V."/>
            <person name="Hibbett D.S."/>
            <person name="Martin F."/>
        </authorList>
    </citation>
    <scope>NUCLEOTIDE SEQUENCE [LARGE SCALE GENOMIC DNA]</scope>
    <source>
        <strain evidence="3">FD-334 SS-4</strain>
    </source>
</reference>
<proteinExistence type="predicted"/>
<feature type="compositionally biased region" description="Low complexity" evidence="1">
    <location>
        <begin position="23"/>
        <end position="38"/>
    </location>
</feature>
<accession>A0A0D2NNT3</accession>
<dbReference type="EMBL" id="KN817589">
    <property type="protein sequence ID" value="KJA18451.1"/>
    <property type="molecule type" value="Genomic_DNA"/>
</dbReference>
<protein>
    <submittedName>
        <fullName evidence="2">Uncharacterized protein</fullName>
    </submittedName>
</protein>
<evidence type="ECO:0000256" key="1">
    <source>
        <dbReference type="SAM" id="MobiDB-lite"/>
    </source>
</evidence>
<evidence type="ECO:0000313" key="2">
    <source>
        <dbReference type="EMBL" id="KJA18451.1"/>
    </source>
</evidence>
<feature type="region of interest" description="Disordered" evidence="1">
    <location>
        <begin position="1"/>
        <end position="42"/>
    </location>
</feature>
<name>A0A0D2NNT3_HYPSF</name>